<feature type="transmembrane region" description="Helical" evidence="1">
    <location>
        <begin position="45"/>
        <end position="63"/>
    </location>
</feature>
<evidence type="ECO:0000256" key="1">
    <source>
        <dbReference type="SAM" id="Phobius"/>
    </source>
</evidence>
<accession>A0AAE3NVL8</accession>
<comment type="caution">
    <text evidence="2">The sequence shown here is derived from an EMBL/GenBank/DDBJ whole genome shotgun (WGS) entry which is preliminary data.</text>
</comment>
<evidence type="ECO:0000313" key="2">
    <source>
        <dbReference type="EMBL" id="MDF0601457.1"/>
    </source>
</evidence>
<reference evidence="2" key="1">
    <citation type="submission" date="2023-03" db="EMBL/GenBank/DDBJ databases">
        <title>Multiphase analysis and comparison of six strains from genera Psychromarinibacter, Lutimaribacter, and Maritimibacter, including a novel species: Psychromarinibacter sediminicola sp. nov.</title>
        <authorList>
            <person name="Wang Y.-H."/>
            <person name="Ye M.-Q."/>
            <person name="Du Z.-J."/>
        </authorList>
    </citation>
    <scope>NUCLEOTIDE SEQUENCE</scope>
    <source>
        <strain evidence="2">C21-152</strain>
    </source>
</reference>
<dbReference type="EMBL" id="JARGYC010000028">
    <property type="protein sequence ID" value="MDF0601457.1"/>
    <property type="molecule type" value="Genomic_DNA"/>
</dbReference>
<keyword evidence="1" id="KW-0812">Transmembrane</keyword>
<name>A0AAE3NVL8_9RHOB</name>
<keyword evidence="1" id="KW-0472">Membrane</keyword>
<dbReference type="AlphaFoldDB" id="A0AAE3NVL8"/>
<gene>
    <name evidence="2" type="ORF">P1J78_11995</name>
</gene>
<dbReference type="RefSeq" id="WP_275567598.1">
    <property type="nucleotide sequence ID" value="NZ_JARGYC010000028.1"/>
</dbReference>
<dbReference type="Proteomes" id="UP001220964">
    <property type="component" value="Unassembled WGS sequence"/>
</dbReference>
<proteinExistence type="predicted"/>
<feature type="transmembrane region" description="Helical" evidence="1">
    <location>
        <begin position="69"/>
        <end position="89"/>
    </location>
</feature>
<organism evidence="2 3">
    <name type="scientific">Psychromarinibacter sediminicola</name>
    <dbReference type="NCBI Taxonomy" id="3033385"/>
    <lineage>
        <taxon>Bacteria</taxon>
        <taxon>Pseudomonadati</taxon>
        <taxon>Pseudomonadota</taxon>
        <taxon>Alphaproteobacteria</taxon>
        <taxon>Rhodobacterales</taxon>
        <taxon>Paracoccaceae</taxon>
        <taxon>Psychromarinibacter</taxon>
    </lineage>
</organism>
<sequence>MATRQKTELLPASEWKSLSFCETGAGYAVREAIGCEMRSLCMLRFAGFAMLVAGAMSWLLAPMGSLDEMLLRGSGAALLVGLGVAMILLSGRGKRRSVRFDPNTRELHLAKLGAGGQETVSTRLPLDWIESLYVRRVDQGDGFAWLIVRVTGAAEFHALRGPEGEVTALQRKLARDFVAARTREDANVVELPRRKVMPRRVYAQTGRVAAAAHG</sequence>
<protein>
    <submittedName>
        <fullName evidence="2">Uncharacterized protein</fullName>
    </submittedName>
</protein>
<evidence type="ECO:0000313" key="3">
    <source>
        <dbReference type="Proteomes" id="UP001220964"/>
    </source>
</evidence>
<keyword evidence="3" id="KW-1185">Reference proteome</keyword>
<keyword evidence="1" id="KW-1133">Transmembrane helix</keyword>